<evidence type="ECO:0000313" key="5">
    <source>
        <dbReference type="Ensembl" id="ENSSSCP00050007770.1"/>
    </source>
</evidence>
<feature type="repeat" description="PPR" evidence="2">
    <location>
        <begin position="238"/>
        <end position="274"/>
    </location>
</feature>
<gene>
    <name evidence="5" type="primary">PTCD1</name>
</gene>
<dbReference type="InterPro" id="IPR011990">
    <property type="entry name" value="TPR-like_helical_dom_sf"/>
</dbReference>
<organism evidence="5 6">
    <name type="scientific">Sus scrofa</name>
    <name type="common">Pig</name>
    <dbReference type="NCBI Taxonomy" id="9823"/>
    <lineage>
        <taxon>Eukaryota</taxon>
        <taxon>Metazoa</taxon>
        <taxon>Chordata</taxon>
        <taxon>Craniata</taxon>
        <taxon>Vertebrata</taxon>
        <taxon>Euteleostomi</taxon>
        <taxon>Mammalia</taxon>
        <taxon>Eutheria</taxon>
        <taxon>Laurasiatheria</taxon>
        <taxon>Artiodactyla</taxon>
        <taxon>Suina</taxon>
        <taxon>Suidae</taxon>
        <taxon>Sus</taxon>
    </lineage>
</organism>
<dbReference type="InterPro" id="IPR002885">
    <property type="entry name" value="PPR_rpt"/>
</dbReference>
<dbReference type="PANTHER" id="PTHR24014">
    <property type="entry name" value="2-OXOGLUTARATE AND IRON-DEPENDENT OXYGENASE DOMAIN-CONTAINING PROTEIN 2"/>
    <property type="match status" value="1"/>
</dbReference>
<accession>A0A8D1LG31</accession>
<dbReference type="FunFam" id="1.25.40.10:FF:000321">
    <property type="entry name" value="pentatricopeptide repeat-containing protein 1, mitochondrial isoform X1"/>
    <property type="match status" value="1"/>
</dbReference>
<feature type="domain" description="PROP1-like PPR" evidence="4">
    <location>
        <begin position="155"/>
        <end position="292"/>
    </location>
</feature>
<feature type="compositionally biased region" description="Polar residues" evidence="3">
    <location>
        <begin position="64"/>
        <end position="77"/>
    </location>
</feature>
<sequence length="658" mass="72711">MDLVRVARLFSSPRPVGLSILHRLDPLGARWAGGRKGPAWLIRPAPAASSSSLSQRPLGQGSQKNTGSLSPDLSQPSPAAAQGEEEEESFGTLSDKYSSRRIFHKSTAQLYNLRLKEQSIGEDEEGELEAKSWQGPRNTPYWYFFQCKRLIKEGKMKKRDLEPSDATYTALFNVCAESPWKDSALQSALKLRQQLQARNFQLNLKTYHALLKMAARCADLRMCLDVFKEIIQKGHAVTEETFSYLLMGCIQDKKTGFRHALQVWRQMLSLGLQPSRHGYNLLLGAARDCGLGDPEVASAVLLRPREELVLLQPPAGGRRARQRAGAEVDHSMSARLHVEALERQLFLEPSQAFEGPPEPQEARSASKAQPGVETKAEPEHTVALSSVAPQPPLQGLEANLLAPGAVSSAVVSFGTVTTPADRLALMGGLEGFLGKMAEHGLQPDIKTLTLLAELVEPGSPAESSLLTLLDTHQVEADLTFFHTLMRKKSKLGDLEGAKALLPVLAKRGLVPNMQTFCNLAIGCRRPGDGLQLLADMKKAGTTPNTHIYSALISAAVKRLDYSYLIDVLRDMRRSGVPANEVVIRQLEFAAQYPPAFDRYKGKNTYLEKIDGFRAYYKRWLKVMPAEETPHPWQKFRTKPKGDQDTVTVADVHRGLGDR</sequence>
<dbReference type="Proteomes" id="UP000694571">
    <property type="component" value="Unplaced"/>
</dbReference>
<evidence type="ECO:0000313" key="6">
    <source>
        <dbReference type="Proteomes" id="UP000694571"/>
    </source>
</evidence>
<feature type="compositionally biased region" description="Low complexity" evidence="3">
    <location>
        <begin position="46"/>
        <end position="63"/>
    </location>
</feature>
<feature type="repeat" description="PPR" evidence="2">
    <location>
        <begin position="203"/>
        <end position="237"/>
    </location>
</feature>
<dbReference type="Pfam" id="PF01535">
    <property type="entry name" value="PPR"/>
    <property type="match status" value="1"/>
</dbReference>
<dbReference type="FunFam" id="1.25.40.10:FF:000255">
    <property type="entry name" value="Pentatricopeptide repeat-containing protein 1, mitochondrial"/>
    <property type="match status" value="1"/>
</dbReference>
<protein>
    <recommendedName>
        <fullName evidence="4">PROP1-like PPR domain-containing protein</fullName>
    </recommendedName>
</protein>
<dbReference type="AlphaFoldDB" id="A0A8D1LG31"/>
<dbReference type="Gene3D" id="1.25.40.10">
    <property type="entry name" value="Tetratricopeptide repeat domain"/>
    <property type="match status" value="2"/>
</dbReference>
<evidence type="ECO:0000256" key="2">
    <source>
        <dbReference type="PROSITE-ProRule" id="PRU00708"/>
    </source>
</evidence>
<dbReference type="Ensembl" id="ENSSSCT00050018804.1">
    <property type="protein sequence ID" value="ENSSSCP00050007770.1"/>
    <property type="gene ID" value="ENSSSCG00050013945.1"/>
</dbReference>
<name>A0A8D1LG31_PIG</name>
<feature type="region of interest" description="Disordered" evidence="3">
    <location>
        <begin position="351"/>
        <end position="383"/>
    </location>
</feature>
<dbReference type="PANTHER" id="PTHR24014:SF6">
    <property type="entry name" value="PENTATRICOPEPTIDE REPEAT-CONTAINING PROTEIN 1, MITOCHONDRIAL"/>
    <property type="match status" value="1"/>
</dbReference>
<dbReference type="Pfam" id="PF17177">
    <property type="entry name" value="PPR_long"/>
    <property type="match status" value="1"/>
</dbReference>
<evidence type="ECO:0000256" key="1">
    <source>
        <dbReference type="ARBA" id="ARBA00022737"/>
    </source>
</evidence>
<keyword evidence="1" id="KW-0677">Repeat</keyword>
<reference evidence="5" key="1">
    <citation type="submission" date="2025-08" db="UniProtKB">
        <authorList>
            <consortium name="Ensembl"/>
        </authorList>
    </citation>
    <scope>IDENTIFICATION</scope>
</reference>
<proteinExistence type="predicted"/>
<dbReference type="PROSITE" id="PS51375">
    <property type="entry name" value="PPR"/>
    <property type="match status" value="2"/>
</dbReference>
<feature type="region of interest" description="Disordered" evidence="3">
    <location>
        <begin position="46"/>
        <end position="93"/>
    </location>
</feature>
<dbReference type="InterPro" id="IPR033443">
    <property type="entry name" value="PROP1-like_PPR_dom"/>
</dbReference>
<evidence type="ECO:0000259" key="4">
    <source>
        <dbReference type="Pfam" id="PF17177"/>
    </source>
</evidence>
<evidence type="ECO:0000256" key="3">
    <source>
        <dbReference type="SAM" id="MobiDB-lite"/>
    </source>
</evidence>